<feature type="region of interest" description="Disordered" evidence="10">
    <location>
        <begin position="386"/>
        <end position="414"/>
    </location>
</feature>
<keyword evidence="14" id="KW-1185">Reference proteome</keyword>
<feature type="compositionally biased region" description="Basic and acidic residues" evidence="10">
    <location>
        <begin position="444"/>
        <end position="473"/>
    </location>
</feature>
<evidence type="ECO:0000256" key="11">
    <source>
        <dbReference type="SAM" id="Phobius"/>
    </source>
</evidence>
<comment type="similarity">
    <text evidence="2 9">Belongs to the OXA1/ALB3/YidC family.</text>
</comment>
<evidence type="ECO:0000256" key="5">
    <source>
        <dbReference type="ARBA" id="ARBA00022946"/>
    </source>
</evidence>
<dbReference type="GO" id="GO:0005743">
    <property type="term" value="C:mitochondrial inner membrane"/>
    <property type="evidence" value="ECO:0007669"/>
    <property type="project" value="UniProtKB-SubCell"/>
</dbReference>
<dbReference type="Pfam" id="PF02096">
    <property type="entry name" value="60KD_IMP"/>
    <property type="match status" value="1"/>
</dbReference>
<feature type="transmembrane region" description="Helical" evidence="11">
    <location>
        <begin position="337"/>
        <end position="355"/>
    </location>
</feature>
<accession>A0A168D769</accession>
<feature type="compositionally biased region" description="Basic and acidic residues" evidence="10">
    <location>
        <begin position="403"/>
        <end position="414"/>
    </location>
</feature>
<dbReference type="EMBL" id="AZGY01000006">
    <property type="protein sequence ID" value="KZZ97436.1"/>
    <property type="molecule type" value="Genomic_DNA"/>
</dbReference>
<evidence type="ECO:0000256" key="3">
    <source>
        <dbReference type="ARBA" id="ARBA00022692"/>
    </source>
</evidence>
<sequence length="479" mass="52283">MLPSRAVNLPTALSHRSRLLSSSRCSSLSSIRGGVGLRPRGPFLLGPGAGTAAAAAAAAASRQFSLWGYSPWGGDGKKNTDDAAAALSPSPSPSPSSTDPKAGSVQPVDPTPESVIPVTESDSAVQPDLSSITDIVTGQDVLNMPENIGYLHALGLDFGWGPTSTVQWLLEHVHIYSGWGWGASILATAVLLRCVMIYPQIRALKFNTLMQKLRKDPRSEEAMKLVQQGWMDGDVEKRQKGQLINKMLKQQYGVSSWEMLWSFGQIPFTFGLFRIITGMANVPVPAMETAGYLWFTDLTATDPFFILPAAGTALMVAGLAVNMKYAPQQQKKMMKPMMYIFGGVGFFATTFLSAAVNLMAVAIGASTLATAVVLNNALIRRVVGLPPHTDAEPSSSKQVTYEAPRDPNKPQPALRDRLNTNLNDMKQGLNEQLASFTGSYSGTEQEKAEKKRRDLMRKLEQTRKQQEREEFDKKYKRRN</sequence>
<keyword evidence="5" id="KW-0809">Transit peptide</keyword>
<dbReference type="OrthoDB" id="2148490at2759"/>
<organism evidence="13 14">
    <name type="scientific">Moelleriella libera RCEF 2490</name>
    <dbReference type="NCBI Taxonomy" id="1081109"/>
    <lineage>
        <taxon>Eukaryota</taxon>
        <taxon>Fungi</taxon>
        <taxon>Dikarya</taxon>
        <taxon>Ascomycota</taxon>
        <taxon>Pezizomycotina</taxon>
        <taxon>Sordariomycetes</taxon>
        <taxon>Hypocreomycetidae</taxon>
        <taxon>Hypocreales</taxon>
        <taxon>Clavicipitaceae</taxon>
        <taxon>Moelleriella</taxon>
    </lineage>
</organism>
<comment type="subcellular location">
    <subcellularLocation>
        <location evidence="9">Membrane</location>
        <topology evidence="9">Multi-pass membrane protein</topology>
    </subcellularLocation>
    <subcellularLocation>
        <location evidence="1">Mitochondrion inner membrane</location>
        <topology evidence="1">Multi-pass membrane protein</topology>
    </subcellularLocation>
</comment>
<feature type="domain" description="Membrane insertase YidC/Oxa/ALB C-terminal" evidence="12">
    <location>
        <begin position="181"/>
        <end position="374"/>
    </location>
</feature>
<protein>
    <submittedName>
        <fullName evidence="13">OXA1-like protein</fullName>
    </submittedName>
</protein>
<evidence type="ECO:0000256" key="4">
    <source>
        <dbReference type="ARBA" id="ARBA00022792"/>
    </source>
</evidence>
<proteinExistence type="inferred from homology"/>
<keyword evidence="6 11" id="KW-1133">Transmembrane helix</keyword>
<evidence type="ECO:0000256" key="8">
    <source>
        <dbReference type="ARBA" id="ARBA00023136"/>
    </source>
</evidence>
<gene>
    <name evidence="13" type="ORF">AAL_03400</name>
</gene>
<feature type="transmembrane region" description="Helical" evidence="11">
    <location>
        <begin position="259"/>
        <end position="284"/>
    </location>
</feature>
<name>A0A168D769_9HYPO</name>
<dbReference type="GO" id="GO:0032977">
    <property type="term" value="F:membrane insertase activity"/>
    <property type="evidence" value="ECO:0007669"/>
    <property type="project" value="InterPro"/>
</dbReference>
<dbReference type="InterPro" id="IPR001708">
    <property type="entry name" value="YidC/ALB3/OXA1/COX18"/>
</dbReference>
<evidence type="ECO:0000256" key="1">
    <source>
        <dbReference type="ARBA" id="ARBA00004448"/>
    </source>
</evidence>
<dbReference type="GO" id="GO:0032979">
    <property type="term" value="P:protein insertion into mitochondrial inner membrane from matrix"/>
    <property type="evidence" value="ECO:0007669"/>
    <property type="project" value="TreeGrafter"/>
</dbReference>
<evidence type="ECO:0000256" key="7">
    <source>
        <dbReference type="ARBA" id="ARBA00023128"/>
    </source>
</evidence>
<evidence type="ECO:0000256" key="6">
    <source>
        <dbReference type="ARBA" id="ARBA00022989"/>
    </source>
</evidence>
<keyword evidence="7" id="KW-0496">Mitochondrion</keyword>
<feature type="transmembrane region" description="Helical" evidence="11">
    <location>
        <begin position="304"/>
        <end position="325"/>
    </location>
</feature>
<dbReference type="AlphaFoldDB" id="A0A168D769"/>
<feature type="transmembrane region" description="Helical" evidence="11">
    <location>
        <begin position="179"/>
        <end position="198"/>
    </location>
</feature>
<keyword evidence="3 9" id="KW-0812">Transmembrane</keyword>
<feature type="region of interest" description="Disordered" evidence="10">
    <location>
        <begin position="433"/>
        <end position="479"/>
    </location>
</feature>
<dbReference type="PANTHER" id="PTHR12428:SF66">
    <property type="entry name" value="MITOCHONDRIAL INNER MEMBRANE PROTEIN OXA1L"/>
    <property type="match status" value="1"/>
</dbReference>
<evidence type="ECO:0000256" key="2">
    <source>
        <dbReference type="ARBA" id="ARBA00009877"/>
    </source>
</evidence>
<keyword evidence="4" id="KW-0999">Mitochondrion inner membrane</keyword>
<feature type="compositionally biased region" description="Polar residues" evidence="10">
    <location>
        <begin position="433"/>
        <end position="443"/>
    </location>
</feature>
<dbReference type="Proteomes" id="UP000078544">
    <property type="component" value="Unassembled WGS sequence"/>
</dbReference>
<keyword evidence="8 11" id="KW-0472">Membrane</keyword>
<feature type="region of interest" description="Disordered" evidence="10">
    <location>
        <begin position="78"/>
        <end position="122"/>
    </location>
</feature>
<evidence type="ECO:0000259" key="12">
    <source>
        <dbReference type="Pfam" id="PF02096"/>
    </source>
</evidence>
<evidence type="ECO:0000256" key="9">
    <source>
        <dbReference type="RuleBase" id="RU003945"/>
    </source>
</evidence>
<dbReference type="PANTHER" id="PTHR12428">
    <property type="entry name" value="OXA1"/>
    <property type="match status" value="1"/>
</dbReference>
<dbReference type="STRING" id="1081109.A0A168D769"/>
<comment type="caution">
    <text evidence="13">The sequence shown here is derived from an EMBL/GenBank/DDBJ whole genome shotgun (WGS) entry which is preliminary data.</text>
</comment>
<reference evidence="13 14" key="1">
    <citation type="journal article" date="2016" name="Genome Biol. Evol.">
        <title>Divergent and convergent evolution of fungal pathogenicity.</title>
        <authorList>
            <person name="Shang Y."/>
            <person name="Xiao G."/>
            <person name="Zheng P."/>
            <person name="Cen K."/>
            <person name="Zhan S."/>
            <person name="Wang C."/>
        </authorList>
    </citation>
    <scope>NUCLEOTIDE SEQUENCE [LARGE SCALE GENOMIC DNA]</scope>
    <source>
        <strain evidence="13 14">RCEF 2490</strain>
    </source>
</reference>
<evidence type="ECO:0000313" key="14">
    <source>
        <dbReference type="Proteomes" id="UP000078544"/>
    </source>
</evidence>
<evidence type="ECO:0000313" key="13">
    <source>
        <dbReference type="EMBL" id="KZZ97436.1"/>
    </source>
</evidence>
<evidence type="ECO:0000256" key="10">
    <source>
        <dbReference type="SAM" id="MobiDB-lite"/>
    </source>
</evidence>
<dbReference type="InterPro" id="IPR028055">
    <property type="entry name" value="YidC/Oxa/ALB_C"/>
</dbReference>